<evidence type="ECO:0000313" key="4">
    <source>
        <dbReference type="Proteomes" id="UP000006008"/>
    </source>
</evidence>
<dbReference type="PROSITE" id="PS51318">
    <property type="entry name" value="TAT"/>
    <property type="match status" value="1"/>
</dbReference>
<dbReference type="HOGENOM" id="CLU_023194_24_0_10"/>
<dbReference type="GO" id="GO:0000166">
    <property type="term" value="F:nucleotide binding"/>
    <property type="evidence" value="ECO:0007669"/>
    <property type="project" value="InterPro"/>
</dbReference>
<dbReference type="InterPro" id="IPR050463">
    <property type="entry name" value="Gfo/Idh/MocA_oxidrdct_glycsds"/>
</dbReference>
<dbReference type="InterPro" id="IPR043906">
    <property type="entry name" value="Gfo/Idh/MocA_OxRdtase_bact_C"/>
</dbReference>
<dbReference type="Pfam" id="PF01408">
    <property type="entry name" value="GFO_IDH_MocA"/>
    <property type="match status" value="1"/>
</dbReference>
<reference evidence="3 4" key="1">
    <citation type="submission" date="2011-08" db="EMBL/GenBank/DDBJ databases">
        <title>The Genome Sequence of Alistipes indistinctus YIT 12060.</title>
        <authorList>
            <consortium name="The Broad Institute Genome Sequencing Platform"/>
            <person name="Earl A."/>
            <person name="Ward D."/>
            <person name="Feldgarden M."/>
            <person name="Gevers D."/>
            <person name="Morotomi M."/>
            <person name="Young S.K."/>
            <person name="Zeng Q."/>
            <person name="Gargeya S."/>
            <person name="Fitzgerald M."/>
            <person name="Haas B."/>
            <person name="Abouelleil A."/>
            <person name="Alvarado L."/>
            <person name="Arachchi H.M."/>
            <person name="Berlin A."/>
            <person name="Brown A."/>
            <person name="Chapman S.B."/>
            <person name="Chen Z."/>
            <person name="Dunbar C."/>
            <person name="Freedman E."/>
            <person name="Gearin G."/>
            <person name="Gellesch M."/>
            <person name="Goldberg J."/>
            <person name="Griggs A."/>
            <person name="Gujja S."/>
            <person name="Heiman D."/>
            <person name="Howarth C."/>
            <person name="Larson L."/>
            <person name="Lui A."/>
            <person name="MacDonald P.J.P."/>
            <person name="Montmayeur A."/>
            <person name="Murphy C."/>
            <person name="Neiman D."/>
            <person name="Pearson M."/>
            <person name="Priest M."/>
            <person name="Roberts A."/>
            <person name="Saif S."/>
            <person name="Shea T."/>
            <person name="Shenoy N."/>
            <person name="Sisk P."/>
            <person name="Stolte C."/>
            <person name="Sykes S."/>
            <person name="Wortman J."/>
            <person name="Nusbaum C."/>
            <person name="Birren B."/>
        </authorList>
    </citation>
    <scope>NUCLEOTIDE SEQUENCE [LARGE SCALE GENOMIC DNA]</scope>
    <source>
        <strain evidence="3 4">YIT 12060</strain>
    </source>
</reference>
<dbReference type="InterPro" id="IPR019546">
    <property type="entry name" value="TAT_signal_bac_arc"/>
</dbReference>
<sequence length="493" mass="54576">MANKISRRDFLRKGGIGLAAATVVPNVVLGKSHGHTAPSDKLNIAGVGVGGRGASVLKGCESQNIVALCDTDWNYAKKTFNRYPNARRFWDYRTMLDQVGNTIDAVVVGTADHTHCLVASDAITMGKHVYCEKPLTHSVYESRLLTKLADKYGVATQMGNQGSSGDGVRKVCDWIWNGEIGEVTRVDCFTDRPIWPQGLMRPQQVDAIPNTLNWDLFIGPAPMRPYNHIYQPWNWRGWWDFGTGALGDMACHIMHPIFKGLKLGYPTHAEGSSTSLLTDCAPNAQIVKYTFPERGQIGKINLPEVTVTWYDGGLKPEIPAGVPAGKDLNDSGGGAIFYGTKDTLICGCYGRNPWLVSGRVPNAPEMTRKIENAEAGHQMDWVRACKEDKANRVKSASDFSEAGPFNEIVVMGVLAVRLQGLNRVLDWDGENMRFTNIGPDETLKIMVEDGFSIKDGHPTFNKRYTDPINAQQFAQEMIKHNYRDGWKLVDMPK</sequence>
<evidence type="ECO:0000259" key="2">
    <source>
        <dbReference type="Pfam" id="PF19051"/>
    </source>
</evidence>
<comment type="caution">
    <text evidence="3">The sequence shown here is derived from an EMBL/GenBank/DDBJ whole genome shotgun (WGS) entry which is preliminary data.</text>
</comment>
<protein>
    <recommendedName>
        <fullName evidence="5">Gfo/Idh/MocA-like oxidoreductase N-terminal domain-containing protein</fullName>
    </recommendedName>
</protein>
<dbReference type="SUPFAM" id="SSF51735">
    <property type="entry name" value="NAD(P)-binding Rossmann-fold domains"/>
    <property type="match status" value="1"/>
</dbReference>
<accession>G5H5F2</accession>
<proteinExistence type="predicted"/>
<dbReference type="InterPro" id="IPR000683">
    <property type="entry name" value="Gfo/Idh/MocA-like_OxRdtase_N"/>
</dbReference>
<dbReference type="AlphaFoldDB" id="G5H5F2"/>
<evidence type="ECO:0000259" key="1">
    <source>
        <dbReference type="Pfam" id="PF01408"/>
    </source>
</evidence>
<dbReference type="PATRIC" id="fig|742725.3.peg.184"/>
<dbReference type="PANTHER" id="PTHR43818">
    <property type="entry name" value="BCDNA.GH03377"/>
    <property type="match status" value="1"/>
</dbReference>
<evidence type="ECO:0008006" key="5">
    <source>
        <dbReference type="Google" id="ProtNLM"/>
    </source>
</evidence>
<dbReference type="NCBIfam" id="TIGR01409">
    <property type="entry name" value="TAT_signal_seq"/>
    <property type="match status" value="1"/>
</dbReference>
<dbReference type="GeneID" id="92816588"/>
<dbReference type="EMBL" id="ADLD01000003">
    <property type="protein sequence ID" value="EHB93391.1"/>
    <property type="molecule type" value="Genomic_DNA"/>
</dbReference>
<feature type="domain" description="Gfo/Idh/MocA-like oxidoreductase bacterial type C-terminal" evidence="2">
    <location>
        <begin position="204"/>
        <end position="257"/>
    </location>
</feature>
<dbReference type="Pfam" id="PF19051">
    <property type="entry name" value="GFO_IDH_MocA_C2"/>
    <property type="match status" value="1"/>
</dbReference>
<dbReference type="Gene3D" id="3.40.50.720">
    <property type="entry name" value="NAD(P)-binding Rossmann-like Domain"/>
    <property type="match status" value="1"/>
</dbReference>
<dbReference type="SUPFAM" id="SSF55347">
    <property type="entry name" value="Glyceraldehyde-3-phosphate dehydrogenase-like, C-terminal domain"/>
    <property type="match status" value="1"/>
</dbReference>
<gene>
    <name evidence="3" type="ORF">HMPREF9450_00162</name>
</gene>
<dbReference type="RefSeq" id="WP_009132968.1">
    <property type="nucleotide sequence ID" value="NZ_CP102250.1"/>
</dbReference>
<organism evidence="3 4">
    <name type="scientific">Alistipes indistinctus YIT 12060</name>
    <dbReference type="NCBI Taxonomy" id="742725"/>
    <lineage>
        <taxon>Bacteria</taxon>
        <taxon>Pseudomonadati</taxon>
        <taxon>Bacteroidota</taxon>
        <taxon>Bacteroidia</taxon>
        <taxon>Bacteroidales</taxon>
        <taxon>Rikenellaceae</taxon>
        <taxon>Alistipes</taxon>
    </lineage>
</organism>
<dbReference type="STRING" id="742725.HMPREF9450_00162"/>
<name>G5H5F2_9BACT</name>
<dbReference type="InterPro" id="IPR036291">
    <property type="entry name" value="NAD(P)-bd_dom_sf"/>
</dbReference>
<dbReference type="eggNOG" id="COG0673">
    <property type="taxonomic scope" value="Bacteria"/>
</dbReference>
<feature type="domain" description="Gfo/Idh/MocA-like oxidoreductase N-terminal" evidence="1">
    <location>
        <begin position="45"/>
        <end position="159"/>
    </location>
</feature>
<dbReference type="Gene3D" id="3.30.360.10">
    <property type="entry name" value="Dihydrodipicolinate Reductase, domain 2"/>
    <property type="match status" value="1"/>
</dbReference>
<dbReference type="PANTHER" id="PTHR43818:SF10">
    <property type="entry name" value="NADH-DEPENDENT DEHYDROGENASE-RELATED"/>
    <property type="match status" value="1"/>
</dbReference>
<dbReference type="Proteomes" id="UP000006008">
    <property type="component" value="Unassembled WGS sequence"/>
</dbReference>
<keyword evidence="4" id="KW-1185">Reference proteome</keyword>
<dbReference type="InterPro" id="IPR006311">
    <property type="entry name" value="TAT_signal"/>
</dbReference>
<evidence type="ECO:0000313" key="3">
    <source>
        <dbReference type="EMBL" id="EHB93391.1"/>
    </source>
</evidence>